<gene>
    <name evidence="5" type="ORF">SAMN02745226_01025</name>
</gene>
<dbReference type="EMBL" id="FRDJ01000004">
    <property type="protein sequence ID" value="SHN59163.1"/>
    <property type="molecule type" value="Genomic_DNA"/>
</dbReference>
<dbReference type="PROSITE" id="PS50932">
    <property type="entry name" value="HTH_LACI_2"/>
    <property type="match status" value="1"/>
</dbReference>
<dbReference type="Pfam" id="PF00356">
    <property type="entry name" value="LacI"/>
    <property type="match status" value="1"/>
</dbReference>
<evidence type="ECO:0000256" key="3">
    <source>
        <dbReference type="ARBA" id="ARBA00023163"/>
    </source>
</evidence>
<dbReference type="SUPFAM" id="SSF53822">
    <property type="entry name" value="Periplasmic binding protein-like I"/>
    <property type="match status" value="1"/>
</dbReference>
<dbReference type="PANTHER" id="PTHR30146">
    <property type="entry name" value="LACI-RELATED TRANSCRIPTIONAL REPRESSOR"/>
    <property type="match status" value="1"/>
</dbReference>
<reference evidence="6" key="1">
    <citation type="submission" date="2016-12" db="EMBL/GenBank/DDBJ databases">
        <authorList>
            <person name="Varghese N."/>
            <person name="Submissions S."/>
        </authorList>
    </citation>
    <scope>NUCLEOTIDE SEQUENCE [LARGE SCALE GENOMIC DNA]</scope>
    <source>
        <strain evidence="6">DSM 13020</strain>
    </source>
</reference>
<dbReference type="InterPro" id="IPR000843">
    <property type="entry name" value="HTH_LacI"/>
</dbReference>
<dbReference type="CDD" id="cd06267">
    <property type="entry name" value="PBP1_LacI_sugar_binding-like"/>
    <property type="match status" value="1"/>
</dbReference>
<dbReference type="InterPro" id="IPR010982">
    <property type="entry name" value="Lambda_DNA-bd_dom_sf"/>
</dbReference>
<dbReference type="Gene3D" id="3.40.50.2300">
    <property type="match status" value="2"/>
</dbReference>
<dbReference type="GO" id="GO:0003700">
    <property type="term" value="F:DNA-binding transcription factor activity"/>
    <property type="evidence" value="ECO:0007669"/>
    <property type="project" value="TreeGrafter"/>
</dbReference>
<keyword evidence="2" id="KW-0238">DNA-binding</keyword>
<dbReference type="Gene3D" id="1.10.260.40">
    <property type="entry name" value="lambda repressor-like DNA-binding domains"/>
    <property type="match status" value="1"/>
</dbReference>
<dbReference type="SUPFAM" id="SSF47413">
    <property type="entry name" value="lambda repressor-like DNA-binding domains"/>
    <property type="match status" value="1"/>
</dbReference>
<proteinExistence type="predicted"/>
<keyword evidence="1" id="KW-0805">Transcription regulation</keyword>
<accession>A0A1M7SL16</accession>
<dbReference type="AlphaFoldDB" id="A0A1M7SL16"/>
<evidence type="ECO:0000259" key="4">
    <source>
        <dbReference type="PROSITE" id="PS50932"/>
    </source>
</evidence>
<dbReference type="Proteomes" id="UP000184207">
    <property type="component" value="Unassembled WGS sequence"/>
</dbReference>
<evidence type="ECO:0000256" key="1">
    <source>
        <dbReference type="ARBA" id="ARBA00023015"/>
    </source>
</evidence>
<dbReference type="PANTHER" id="PTHR30146:SF154">
    <property type="entry name" value="TRANSCRIPTION REGULATOR, MEMBER OF GALR FAMILY"/>
    <property type="match status" value="1"/>
</dbReference>
<name>A0A1M7SL16_FERGO</name>
<feature type="domain" description="HTH lacI-type" evidence="4">
    <location>
        <begin position="8"/>
        <end position="62"/>
    </location>
</feature>
<dbReference type="CDD" id="cd01392">
    <property type="entry name" value="HTH_LacI"/>
    <property type="match status" value="1"/>
</dbReference>
<protein>
    <submittedName>
        <fullName evidence="5">Transcriptional regulator, LacI family</fullName>
    </submittedName>
</protein>
<dbReference type="OrthoDB" id="47944at2"/>
<evidence type="ECO:0000313" key="5">
    <source>
        <dbReference type="EMBL" id="SHN59163.1"/>
    </source>
</evidence>
<dbReference type="GO" id="GO:0000976">
    <property type="term" value="F:transcription cis-regulatory region binding"/>
    <property type="evidence" value="ECO:0007669"/>
    <property type="project" value="TreeGrafter"/>
</dbReference>
<keyword evidence="6" id="KW-1185">Reference proteome</keyword>
<dbReference type="InterPro" id="IPR028082">
    <property type="entry name" value="Peripla_BP_I"/>
</dbReference>
<evidence type="ECO:0000256" key="2">
    <source>
        <dbReference type="ARBA" id="ARBA00023125"/>
    </source>
</evidence>
<organism evidence="5 6">
    <name type="scientific">Fervidobacterium gondwanense DSM 13020</name>
    <dbReference type="NCBI Taxonomy" id="1121883"/>
    <lineage>
        <taxon>Bacteria</taxon>
        <taxon>Thermotogati</taxon>
        <taxon>Thermotogota</taxon>
        <taxon>Thermotogae</taxon>
        <taxon>Thermotogales</taxon>
        <taxon>Fervidobacteriaceae</taxon>
        <taxon>Fervidobacterium</taxon>
    </lineage>
</organism>
<dbReference type="InterPro" id="IPR001761">
    <property type="entry name" value="Peripla_BP/Lac1_sug-bd_dom"/>
</dbReference>
<sequence>MVKKKDFVTIKDVAKISGYSINTVSRALGNRGYVKRETKEKILKVASELGYMRNCAASALRTKRSHIVGVVVVDNTNPFYAEVIKGVELEAKKYGYTIILINTDRSYENEEKAIEILLQRRVEGLIITAVQTKNDDLKRLVDEKIPNVIIGSKFDELVTNYVCSDDEKGGYLAAKHLLENNHKKLLLVNAEKYKYASKMRELGVRKAISEINVSAKLEVIYSKDGFDNGYDTFVKFIEKNKTKFEYDGIICYNDVYAFAVMKALKERGIRIPDDVSIVGFDDIYFSSIVEPSLTTVRTDKPKLGAEAFRILMNNIESGSVTELTLPVELVVRNSTIKR</sequence>
<evidence type="ECO:0000313" key="6">
    <source>
        <dbReference type="Proteomes" id="UP000184207"/>
    </source>
</evidence>
<dbReference type="RefSeq" id="WP_072759063.1">
    <property type="nucleotide sequence ID" value="NZ_FRDJ01000004.1"/>
</dbReference>
<dbReference type="STRING" id="1121883.SAMN02745226_01025"/>
<dbReference type="SMART" id="SM00354">
    <property type="entry name" value="HTH_LACI"/>
    <property type="match status" value="1"/>
</dbReference>
<dbReference type="Pfam" id="PF00532">
    <property type="entry name" value="Peripla_BP_1"/>
    <property type="match status" value="1"/>
</dbReference>
<keyword evidence="3" id="KW-0804">Transcription</keyword>